<evidence type="ECO:0000259" key="7">
    <source>
        <dbReference type="PROSITE" id="PS50011"/>
    </source>
</evidence>
<gene>
    <name evidence="8" type="ORF">niasHT_013895</name>
</gene>
<evidence type="ECO:0000313" key="8">
    <source>
        <dbReference type="EMBL" id="KAL3106327.1"/>
    </source>
</evidence>
<organism evidence="8 9">
    <name type="scientific">Heterodera trifolii</name>
    <dbReference type="NCBI Taxonomy" id="157864"/>
    <lineage>
        <taxon>Eukaryota</taxon>
        <taxon>Metazoa</taxon>
        <taxon>Ecdysozoa</taxon>
        <taxon>Nematoda</taxon>
        <taxon>Chromadorea</taxon>
        <taxon>Rhabditida</taxon>
        <taxon>Tylenchina</taxon>
        <taxon>Tylenchomorpha</taxon>
        <taxon>Tylenchoidea</taxon>
        <taxon>Heteroderidae</taxon>
        <taxon>Heteroderinae</taxon>
        <taxon>Heterodera</taxon>
    </lineage>
</organism>
<dbReference type="AlphaFoldDB" id="A0ABD2KTQ1"/>
<proteinExistence type="predicted"/>
<dbReference type="SUPFAM" id="SSF56112">
    <property type="entry name" value="Protein kinase-like (PK-like)"/>
    <property type="match status" value="1"/>
</dbReference>
<name>A0ABD2KTQ1_9BILA</name>
<dbReference type="InterPro" id="IPR050339">
    <property type="entry name" value="CC_SR_Kinase"/>
</dbReference>
<dbReference type="SMART" id="SM00220">
    <property type="entry name" value="S_TKc"/>
    <property type="match status" value="1"/>
</dbReference>
<feature type="compositionally biased region" description="Acidic residues" evidence="6">
    <location>
        <begin position="499"/>
        <end position="508"/>
    </location>
</feature>
<dbReference type="InterPro" id="IPR037219">
    <property type="entry name" value="Peptidase_M41-like"/>
</dbReference>
<dbReference type="CDD" id="cd00180">
    <property type="entry name" value="PKc"/>
    <property type="match status" value="1"/>
</dbReference>
<keyword evidence="9" id="KW-1185">Reference proteome</keyword>
<dbReference type="GO" id="GO:0016301">
    <property type="term" value="F:kinase activity"/>
    <property type="evidence" value="ECO:0007669"/>
    <property type="project" value="UniProtKB-KW"/>
</dbReference>
<comment type="caution">
    <text evidence="8">The sequence shown here is derived from an EMBL/GenBank/DDBJ whole genome shotgun (WGS) entry which is preliminary data.</text>
</comment>
<feature type="binding site" evidence="5">
    <location>
        <position position="87"/>
    </location>
    <ligand>
        <name>ATP</name>
        <dbReference type="ChEBI" id="CHEBI:30616"/>
    </ligand>
</feature>
<keyword evidence="3" id="KW-0418">Kinase</keyword>
<evidence type="ECO:0000256" key="6">
    <source>
        <dbReference type="SAM" id="MobiDB-lite"/>
    </source>
</evidence>
<dbReference type="GO" id="GO:0005524">
    <property type="term" value="F:ATP binding"/>
    <property type="evidence" value="ECO:0007669"/>
    <property type="project" value="UniProtKB-UniRule"/>
</dbReference>
<feature type="compositionally biased region" description="Acidic residues" evidence="6">
    <location>
        <begin position="375"/>
        <end position="429"/>
    </location>
</feature>
<feature type="region of interest" description="Disordered" evidence="6">
    <location>
        <begin position="477"/>
        <end position="511"/>
    </location>
</feature>
<evidence type="ECO:0000256" key="3">
    <source>
        <dbReference type="ARBA" id="ARBA00022777"/>
    </source>
</evidence>
<dbReference type="Gene3D" id="1.10.510.10">
    <property type="entry name" value="Transferase(Phosphotransferase) domain 1"/>
    <property type="match status" value="1"/>
</dbReference>
<dbReference type="EMBL" id="JBICBT010000655">
    <property type="protein sequence ID" value="KAL3106327.1"/>
    <property type="molecule type" value="Genomic_DNA"/>
</dbReference>
<dbReference type="InterPro" id="IPR000719">
    <property type="entry name" value="Prot_kinase_dom"/>
</dbReference>
<keyword evidence="1" id="KW-0808">Transferase</keyword>
<feature type="domain" description="Protein kinase" evidence="7">
    <location>
        <begin position="24"/>
        <end position="338"/>
    </location>
</feature>
<dbReference type="SUPFAM" id="SSF140990">
    <property type="entry name" value="FtsH protease domain-like"/>
    <property type="match status" value="1"/>
</dbReference>
<dbReference type="PROSITE" id="PS00107">
    <property type="entry name" value="PROTEIN_KINASE_ATP"/>
    <property type="match status" value="1"/>
</dbReference>
<dbReference type="PROSITE" id="PS50011">
    <property type="entry name" value="PROTEIN_KINASE_DOM"/>
    <property type="match status" value="1"/>
</dbReference>
<keyword evidence="2 5" id="KW-0547">Nucleotide-binding</keyword>
<dbReference type="Gene3D" id="1.20.58.760">
    <property type="entry name" value="Peptidase M41"/>
    <property type="match status" value="1"/>
</dbReference>
<dbReference type="InterPro" id="IPR017441">
    <property type="entry name" value="Protein_kinase_ATP_BS"/>
</dbReference>
<protein>
    <recommendedName>
        <fullName evidence="7">Protein kinase domain-containing protein</fullName>
    </recommendedName>
</protein>
<dbReference type="InterPro" id="IPR011009">
    <property type="entry name" value="Kinase-like_dom_sf"/>
</dbReference>
<dbReference type="PANTHER" id="PTHR11042">
    <property type="entry name" value="EUKARYOTIC TRANSLATION INITIATION FACTOR 2-ALPHA KINASE EIF2-ALPHA KINASE -RELATED"/>
    <property type="match status" value="1"/>
</dbReference>
<reference evidence="8 9" key="1">
    <citation type="submission" date="2024-10" db="EMBL/GenBank/DDBJ databases">
        <authorList>
            <person name="Kim D."/>
        </authorList>
    </citation>
    <scope>NUCLEOTIDE SEQUENCE [LARGE SCALE GENOMIC DNA]</scope>
    <source>
        <strain evidence="8">BH-2024</strain>
    </source>
</reference>
<evidence type="ECO:0000256" key="2">
    <source>
        <dbReference type="ARBA" id="ARBA00022741"/>
    </source>
</evidence>
<evidence type="ECO:0000313" key="9">
    <source>
        <dbReference type="Proteomes" id="UP001620626"/>
    </source>
</evidence>
<accession>A0ABD2KTQ1</accession>
<evidence type="ECO:0000256" key="5">
    <source>
        <dbReference type="PROSITE-ProRule" id="PRU10141"/>
    </source>
</evidence>
<evidence type="ECO:0000256" key="1">
    <source>
        <dbReference type="ARBA" id="ARBA00022679"/>
    </source>
</evidence>
<sequence length="521" mass="59607">MASTSTAADEHNILGKCIKKDKYVVLKQIGQQGGFGRVYFCENKNVRGHRYALKMIPPLMNGIGQGGFGRVYLCENKYVRGQRYALKMIPMPKGGRHHHSEKGRRFVKILDDFELDGTVFIVMEYCEEGSLKDYVTKHRTPWTFRWLMHFKKSMHRDLTASNLFIREISRGQNDDVKRLHVNSATNALCEMLALVSRHTRRHNIRGTALHEAGHAKITWRNSPRKFRKMKILSAKAGWTLHSGPSPQVYTRGQMKRLMVLAVAGKVAELKAVGHSSGWEEDEKDWCRVAKKLAVTSARWALIEGAREKRAFVRREVRRLEGWAMRTAEEELNAEWPNVLRLCDLLMGRKTAGPTDLRTIFGASLWEQNKPGDAEYSYDEEEGEEDDDEEEDDDDEEEDDDDDGGDAAPGDVEDEKEEEDEEEEDEEEEIEKVAEQKAVGHSTGWEYHEKDWRRVATKLAVTSTRWAERLCELLHIREEQGEEEEKNGVGGGDAAPGDAADGEEEENEEEGLRLPLFLKKIF</sequence>
<feature type="region of interest" description="Disordered" evidence="6">
    <location>
        <begin position="369"/>
        <end position="440"/>
    </location>
</feature>
<keyword evidence="4 5" id="KW-0067">ATP-binding</keyword>
<evidence type="ECO:0000256" key="4">
    <source>
        <dbReference type="ARBA" id="ARBA00022840"/>
    </source>
</evidence>
<dbReference type="Proteomes" id="UP001620626">
    <property type="component" value="Unassembled WGS sequence"/>
</dbReference>